<organism evidence="1 2">
    <name type="scientific">Triparma laevis f. longispina</name>
    <dbReference type="NCBI Taxonomy" id="1714387"/>
    <lineage>
        <taxon>Eukaryota</taxon>
        <taxon>Sar</taxon>
        <taxon>Stramenopiles</taxon>
        <taxon>Ochrophyta</taxon>
        <taxon>Bolidophyceae</taxon>
        <taxon>Parmales</taxon>
        <taxon>Triparmaceae</taxon>
        <taxon>Triparma</taxon>
    </lineage>
</organism>
<dbReference type="EMBL" id="BRXW01000002">
    <property type="protein sequence ID" value="GMH99001.1"/>
    <property type="molecule type" value="Genomic_DNA"/>
</dbReference>
<accession>A0A9W7C2Y4</accession>
<keyword evidence="2" id="KW-1185">Reference proteome</keyword>
<evidence type="ECO:0000313" key="2">
    <source>
        <dbReference type="Proteomes" id="UP001165122"/>
    </source>
</evidence>
<gene>
    <name evidence="1" type="ORF">TrLO_g6916</name>
</gene>
<sequence length="515" mass="56411">MATMKSKKLVPGEVTTVTPPERVKKEIFSFSTVSLDSSESDAISALFTLSNSPVTAVAEPQMVPSPLASLISSKGAATPPVLDIDATPVTLPPRPPPSFRMAYAEACARENLTPDAHPGSRVSFSHPSFPKPWRVEQGNKKLFISHPSHKGEFNGYKKAMACQIELSRKGQQESWNGYTYCRGYPSISGSPGHVKWEYIGCKGTNDELCATCKVMEGKGSKKRKRKLPPPTSPKIYNTTLQAWGLHLSLHLSTSLTIYPKTHLNIPSSGTQVVCGQPLSVKILPGQVLFFSAGLIQAMEGRSLTPDDDLSAHLKISEKSNCDSCRGTEPESGPTKLCEDCWKELGSYRLCGTVESKSRKTRTTGQHYRAQAKRGDRSVKPCTCCVKTPKTLSVVSTPGVSCLSGDMETEGYELWSYSCSTTLQDIKDLPSLSKGRNHKWSPIFSESDSPETRYSIPRDRLGPTLNRLTTSLESCVSKKWGKGFRVGDVKVVHTEVGSEGQEPHREWQREVIIEGG</sequence>
<dbReference type="OrthoDB" id="10478328at2759"/>
<comment type="caution">
    <text evidence="1">The sequence shown here is derived from an EMBL/GenBank/DDBJ whole genome shotgun (WGS) entry which is preliminary data.</text>
</comment>
<protein>
    <submittedName>
        <fullName evidence="1">Uncharacterized protein</fullName>
    </submittedName>
</protein>
<dbReference type="AlphaFoldDB" id="A0A9W7C2Y4"/>
<dbReference type="Proteomes" id="UP001165122">
    <property type="component" value="Unassembled WGS sequence"/>
</dbReference>
<reference evidence="2" key="1">
    <citation type="journal article" date="2023" name="Commun. Biol.">
        <title>Genome analysis of Parmales, the sister group of diatoms, reveals the evolutionary specialization of diatoms from phago-mixotrophs to photoautotrophs.</title>
        <authorList>
            <person name="Ban H."/>
            <person name="Sato S."/>
            <person name="Yoshikawa S."/>
            <person name="Yamada K."/>
            <person name="Nakamura Y."/>
            <person name="Ichinomiya M."/>
            <person name="Sato N."/>
            <person name="Blanc-Mathieu R."/>
            <person name="Endo H."/>
            <person name="Kuwata A."/>
            <person name="Ogata H."/>
        </authorList>
    </citation>
    <scope>NUCLEOTIDE SEQUENCE [LARGE SCALE GENOMIC DNA]</scope>
    <source>
        <strain evidence="2">NIES 3700</strain>
    </source>
</reference>
<evidence type="ECO:0000313" key="1">
    <source>
        <dbReference type="EMBL" id="GMH99001.1"/>
    </source>
</evidence>
<name>A0A9W7C2Y4_9STRA</name>
<proteinExistence type="predicted"/>